<feature type="compositionally biased region" description="Polar residues" evidence="2">
    <location>
        <begin position="365"/>
        <end position="375"/>
    </location>
</feature>
<protein>
    <recommendedName>
        <fullName evidence="3">DUF4218 domain-containing protein</fullName>
    </recommendedName>
</protein>
<accession>A0AAV5I5U8</accession>
<comment type="caution">
    <text evidence="4">The sequence shown here is derived from an EMBL/GenBank/DDBJ whole genome shotgun (WGS) entry which is preliminary data.</text>
</comment>
<feature type="region of interest" description="Disordered" evidence="2">
    <location>
        <begin position="321"/>
        <end position="435"/>
    </location>
</feature>
<dbReference type="PANTHER" id="PTHR48258:SF3">
    <property type="entry name" value="FK506-BINDING PROTEIN 4-LIKE ISOFORM X1"/>
    <property type="match status" value="1"/>
</dbReference>
<organism evidence="4 5">
    <name type="scientific">Rubroshorea leprosula</name>
    <dbReference type="NCBI Taxonomy" id="152421"/>
    <lineage>
        <taxon>Eukaryota</taxon>
        <taxon>Viridiplantae</taxon>
        <taxon>Streptophyta</taxon>
        <taxon>Embryophyta</taxon>
        <taxon>Tracheophyta</taxon>
        <taxon>Spermatophyta</taxon>
        <taxon>Magnoliopsida</taxon>
        <taxon>eudicotyledons</taxon>
        <taxon>Gunneridae</taxon>
        <taxon>Pentapetalae</taxon>
        <taxon>rosids</taxon>
        <taxon>malvids</taxon>
        <taxon>Malvales</taxon>
        <taxon>Dipterocarpaceae</taxon>
        <taxon>Rubroshorea</taxon>
    </lineage>
</organism>
<evidence type="ECO:0000259" key="3">
    <source>
        <dbReference type="Pfam" id="PF13960"/>
    </source>
</evidence>
<sequence length="815" mass="93433">MFMQSLIPIAFHDLLPKQVWKPLVEISELFRALCAPVIQVNDMAIWQERIVEIICKLERIFPPSFFDIMEHLAIHLPYEARVGGPVQFRWMYPFERRMHCLKLTMKNKARPEASICESYTMSEITNFISHYFDDGVHSIVDNPPRSIVVGFGDNSGLSIFKYVGKRIGSKIGRRCLTVEEQKAASYYVLMNCEELRRIAKNCENGSEIIQIEYYGSIHQQTIVLFKCDWYEIPPAQGARQVYYTPCPSINHERRGWIAALKTKARSIIEALENKDDQKEGLIPYFQDDEPPIPQQINIDDIAYEPVQYFDGRFIEIHEEVDAGEGIGEEDEEREWEDFETSEEENIETYVEENDSSDDSRCTEAVESTQPLQQPNPFDPQRRGQKEVPTDVVMETPASNVDIQAKSPNDEDTLVATPQQRQGRGQAKPVQMPTNGTKIPLELDEYRVCHNMSDDRLWSSCGRISQMLTHRGYSITEKMKFKHVLSELKAKCARRNFLVKPPDMNPELWARLVYLWTEDESHLRRSSSAKANRAKGPRVTHTSDSMDVNVYRKKMKMQQANPEGHLLTFPEVYTNRRQHKGKGEDQLPIYYNDEAQEMGARGRRIDPTIAHGELLLRATGGVKKGWLKGLDIHTHPQDIGMRTSRWEPFRPPIIRQSNRVIELEQIVESLKADNNSLRQSQMNLMADNESLRQQQMTLATQMQQLYQHLGMTPVVTSGTVTQDTPKYLVKVLQRFYPASSSNNFMEGIDGLGVLGDCSVDVHAIGFRKNGFGTREDDNFKQGIDGSGVPRDYSVDVHVIGFLKNGFEAREDGDVLK</sequence>
<name>A0AAV5I5U8_9ROSI</name>
<keyword evidence="5" id="KW-1185">Reference proteome</keyword>
<evidence type="ECO:0000256" key="1">
    <source>
        <dbReference type="SAM" id="Coils"/>
    </source>
</evidence>
<dbReference type="Proteomes" id="UP001054252">
    <property type="component" value="Unassembled WGS sequence"/>
</dbReference>
<dbReference type="AlphaFoldDB" id="A0AAV5I5U8"/>
<evidence type="ECO:0000313" key="5">
    <source>
        <dbReference type="Proteomes" id="UP001054252"/>
    </source>
</evidence>
<reference evidence="4 5" key="1">
    <citation type="journal article" date="2021" name="Commun. Biol.">
        <title>The genome of Shorea leprosula (Dipterocarpaceae) highlights the ecological relevance of drought in aseasonal tropical rainforests.</title>
        <authorList>
            <person name="Ng K.K.S."/>
            <person name="Kobayashi M.J."/>
            <person name="Fawcett J.A."/>
            <person name="Hatakeyama M."/>
            <person name="Paape T."/>
            <person name="Ng C.H."/>
            <person name="Ang C.C."/>
            <person name="Tnah L.H."/>
            <person name="Lee C.T."/>
            <person name="Nishiyama T."/>
            <person name="Sese J."/>
            <person name="O'Brien M.J."/>
            <person name="Copetti D."/>
            <person name="Mohd Noor M.I."/>
            <person name="Ong R.C."/>
            <person name="Putra M."/>
            <person name="Sireger I.Z."/>
            <person name="Indrioko S."/>
            <person name="Kosugi Y."/>
            <person name="Izuno A."/>
            <person name="Isagi Y."/>
            <person name="Lee S.L."/>
            <person name="Shimizu K.K."/>
        </authorList>
    </citation>
    <scope>NUCLEOTIDE SEQUENCE [LARGE SCALE GENOMIC DNA]</scope>
    <source>
        <strain evidence="4">214</strain>
    </source>
</reference>
<feature type="domain" description="DUF4218" evidence="3">
    <location>
        <begin position="33"/>
        <end position="145"/>
    </location>
</feature>
<evidence type="ECO:0000313" key="4">
    <source>
        <dbReference type="EMBL" id="GKU96503.1"/>
    </source>
</evidence>
<feature type="compositionally biased region" description="Basic and acidic residues" evidence="2">
    <location>
        <begin position="379"/>
        <end position="388"/>
    </location>
</feature>
<gene>
    <name evidence="4" type="ORF">SLEP1_g9731</name>
</gene>
<keyword evidence="1" id="KW-0175">Coiled coil</keyword>
<proteinExistence type="predicted"/>
<evidence type="ECO:0000256" key="2">
    <source>
        <dbReference type="SAM" id="MobiDB-lite"/>
    </source>
</evidence>
<dbReference type="Pfam" id="PF13960">
    <property type="entry name" value="DUF4218"/>
    <property type="match status" value="1"/>
</dbReference>
<dbReference type="PANTHER" id="PTHR48258">
    <property type="entry name" value="DUF4218 DOMAIN-CONTAINING PROTEIN-RELATED"/>
    <property type="match status" value="1"/>
</dbReference>
<feature type="coiled-coil region" evidence="1">
    <location>
        <begin position="652"/>
        <end position="693"/>
    </location>
</feature>
<dbReference type="InterPro" id="IPR025452">
    <property type="entry name" value="DUF4218"/>
</dbReference>
<dbReference type="EMBL" id="BPVZ01000010">
    <property type="protein sequence ID" value="GKU96503.1"/>
    <property type="molecule type" value="Genomic_DNA"/>
</dbReference>
<feature type="compositionally biased region" description="Acidic residues" evidence="2">
    <location>
        <begin position="326"/>
        <end position="356"/>
    </location>
</feature>